<accession>A0ABR9W030</accession>
<proteinExistence type="predicted"/>
<gene>
    <name evidence="2" type="ORF">IOE58_06240</name>
</gene>
<keyword evidence="3" id="KW-1185">Reference proteome</keyword>
<dbReference type="InterPro" id="IPR004360">
    <property type="entry name" value="Glyas_Fos-R_dOase_dom"/>
</dbReference>
<dbReference type="PANTHER" id="PTHR33990:SF1">
    <property type="entry name" value="PROTEIN YJDN"/>
    <property type="match status" value="1"/>
</dbReference>
<protein>
    <submittedName>
        <fullName evidence="2">VOC family protein</fullName>
    </submittedName>
</protein>
<feature type="domain" description="Glyoxalase/fosfomycin resistance/dioxygenase" evidence="1">
    <location>
        <begin position="14"/>
        <end position="125"/>
    </location>
</feature>
<dbReference type="Proteomes" id="UP000644727">
    <property type="component" value="Unassembled WGS sequence"/>
</dbReference>
<dbReference type="InterPro" id="IPR029068">
    <property type="entry name" value="Glyas_Bleomycin-R_OHBP_Dase"/>
</dbReference>
<organism evidence="2 3">
    <name type="scientific">Brachybacterium epidermidis</name>
    <dbReference type="NCBI Taxonomy" id="2781983"/>
    <lineage>
        <taxon>Bacteria</taxon>
        <taxon>Bacillati</taxon>
        <taxon>Actinomycetota</taxon>
        <taxon>Actinomycetes</taxon>
        <taxon>Micrococcales</taxon>
        <taxon>Dermabacteraceae</taxon>
        <taxon>Brachybacterium</taxon>
    </lineage>
</organism>
<name>A0ABR9W030_9MICO</name>
<evidence type="ECO:0000313" key="3">
    <source>
        <dbReference type="Proteomes" id="UP000644727"/>
    </source>
</evidence>
<dbReference type="CDD" id="cd06588">
    <property type="entry name" value="PhnB_like"/>
    <property type="match status" value="1"/>
</dbReference>
<reference evidence="2 3" key="1">
    <citation type="submission" date="2020-10" db="EMBL/GenBank/DDBJ databases">
        <title>Draft genome and description of Brachybacterium epidermidis sp nov.</title>
        <authorList>
            <person name="Boxberger M."/>
            <person name="La Scola B."/>
        </authorList>
    </citation>
    <scope>NUCLEOTIDE SEQUENCE [LARGE SCALE GENOMIC DNA]</scope>
    <source>
        <strain evidence="2 3">Marseille-Q2903</strain>
    </source>
</reference>
<dbReference type="Gene3D" id="3.10.180.10">
    <property type="entry name" value="2,3-Dihydroxybiphenyl 1,2-Dioxygenase, domain 1"/>
    <property type="match status" value="1"/>
</dbReference>
<comment type="caution">
    <text evidence="2">The sequence shown here is derived from an EMBL/GenBank/DDBJ whole genome shotgun (WGS) entry which is preliminary data.</text>
</comment>
<evidence type="ECO:0000259" key="1">
    <source>
        <dbReference type="Pfam" id="PF00903"/>
    </source>
</evidence>
<dbReference type="Pfam" id="PF00903">
    <property type="entry name" value="Glyoxalase"/>
    <property type="match status" value="1"/>
</dbReference>
<evidence type="ECO:0000313" key="2">
    <source>
        <dbReference type="EMBL" id="MBE9403802.1"/>
    </source>
</evidence>
<sequence length="152" mass="16843">MTSPTPYLHFPGTARQALEFYAEVFGGELELHTFADFQREDGPGSAIAHGILTGPVSLYAADATEKRHELRTDGLMFSLLDTADPSVLRRWFARLASEGTVVEQLQRRPWGASDGQVRDRFGLLWLIGFEHEQAAELAPATTSPQEPSSNER</sequence>
<dbReference type="RefSeq" id="WP_193865543.1">
    <property type="nucleotide sequence ID" value="NZ_JADEYR010000004.1"/>
</dbReference>
<dbReference type="EMBL" id="JADEYR010000004">
    <property type="protein sequence ID" value="MBE9403802.1"/>
    <property type="molecule type" value="Genomic_DNA"/>
</dbReference>
<dbReference type="InterPro" id="IPR028973">
    <property type="entry name" value="PhnB-like"/>
</dbReference>
<dbReference type="SUPFAM" id="SSF54593">
    <property type="entry name" value="Glyoxalase/Bleomycin resistance protein/Dihydroxybiphenyl dioxygenase"/>
    <property type="match status" value="1"/>
</dbReference>
<dbReference type="PANTHER" id="PTHR33990">
    <property type="entry name" value="PROTEIN YJDN-RELATED"/>
    <property type="match status" value="1"/>
</dbReference>